<protein>
    <submittedName>
        <fullName evidence="2">Uncharacterized protein</fullName>
    </submittedName>
</protein>
<keyword evidence="1" id="KW-1133">Transmembrane helix</keyword>
<accession>A0A382NWT0</accession>
<evidence type="ECO:0000313" key="2">
    <source>
        <dbReference type="EMBL" id="SVC64958.1"/>
    </source>
</evidence>
<feature type="transmembrane region" description="Helical" evidence="1">
    <location>
        <begin position="6"/>
        <end position="27"/>
    </location>
</feature>
<proteinExistence type="predicted"/>
<dbReference type="AlphaFoldDB" id="A0A382NWT0"/>
<feature type="non-terminal residue" evidence="2">
    <location>
        <position position="36"/>
    </location>
</feature>
<sequence>MNFYYIFIISAVFIEFILARITGYLNITSLSPKLPE</sequence>
<name>A0A382NWT0_9ZZZZ</name>
<organism evidence="2">
    <name type="scientific">marine metagenome</name>
    <dbReference type="NCBI Taxonomy" id="408172"/>
    <lineage>
        <taxon>unclassified sequences</taxon>
        <taxon>metagenomes</taxon>
        <taxon>ecological metagenomes</taxon>
    </lineage>
</organism>
<dbReference type="EMBL" id="UINC01102947">
    <property type="protein sequence ID" value="SVC64958.1"/>
    <property type="molecule type" value="Genomic_DNA"/>
</dbReference>
<keyword evidence="1" id="KW-0472">Membrane</keyword>
<keyword evidence="1" id="KW-0812">Transmembrane</keyword>
<evidence type="ECO:0000256" key="1">
    <source>
        <dbReference type="SAM" id="Phobius"/>
    </source>
</evidence>
<reference evidence="2" key="1">
    <citation type="submission" date="2018-05" db="EMBL/GenBank/DDBJ databases">
        <authorList>
            <person name="Lanie J.A."/>
            <person name="Ng W.-L."/>
            <person name="Kazmierczak K.M."/>
            <person name="Andrzejewski T.M."/>
            <person name="Davidsen T.M."/>
            <person name="Wayne K.J."/>
            <person name="Tettelin H."/>
            <person name="Glass J.I."/>
            <person name="Rusch D."/>
            <person name="Podicherti R."/>
            <person name="Tsui H.-C.T."/>
            <person name="Winkler M.E."/>
        </authorList>
    </citation>
    <scope>NUCLEOTIDE SEQUENCE</scope>
</reference>
<gene>
    <name evidence="2" type="ORF">METZ01_LOCUS317812</name>
</gene>